<feature type="domain" description="NAD-dependent epimerase/dehydratase" evidence="1">
    <location>
        <begin position="3"/>
        <end position="162"/>
    </location>
</feature>
<dbReference type="OrthoDB" id="8770295at2"/>
<keyword evidence="3" id="KW-1185">Reference proteome</keyword>
<dbReference type="Gene3D" id="3.40.50.720">
    <property type="entry name" value="NAD(P)-binding Rossmann-like Domain"/>
    <property type="match status" value="1"/>
</dbReference>
<dbReference type="InterPro" id="IPR036291">
    <property type="entry name" value="NAD(P)-bd_dom_sf"/>
</dbReference>
<organism evidence="2 3">
    <name type="scientific">Haloactinopolyspora alba</name>
    <dbReference type="NCBI Taxonomy" id="648780"/>
    <lineage>
        <taxon>Bacteria</taxon>
        <taxon>Bacillati</taxon>
        <taxon>Actinomycetota</taxon>
        <taxon>Actinomycetes</taxon>
        <taxon>Jiangellales</taxon>
        <taxon>Jiangellaceae</taxon>
        <taxon>Haloactinopolyspora</taxon>
    </lineage>
</organism>
<gene>
    <name evidence="2" type="ORF">CLV30_1119</name>
</gene>
<dbReference type="RefSeq" id="WP_106538078.1">
    <property type="nucleotide sequence ID" value="NZ_PYGE01000011.1"/>
</dbReference>
<sequence>MDIVVIGGAGLVGSHSTAHLTGRHRVRVLDTRPSEIPGVKSVVGDARSADDVAAAVAGADTVVHMAAVVPRGDVHEPETVRAAFDVNVGSVHLALTLAAAAGVSSFVHVSTMSVFADYFTRVVDTTEAPDSASGYGLTKRLGEQVCAALTPGFDLSACSLRLVFPTPDEDWPAWRPPDGRPPAEMAMRDGRGSAIPALAAADLAAAFEAAATYRGPYRPFTVTADVAGVSVLPDDTSEVLGWRPSRTL</sequence>
<dbReference type="AlphaFoldDB" id="A0A2P8DXV9"/>
<comment type="caution">
    <text evidence="2">The sequence shown here is derived from an EMBL/GenBank/DDBJ whole genome shotgun (WGS) entry which is preliminary data.</text>
</comment>
<dbReference type="InterPro" id="IPR050177">
    <property type="entry name" value="Lipid_A_modif_metabolic_enz"/>
</dbReference>
<dbReference type="SUPFAM" id="SSF51735">
    <property type="entry name" value="NAD(P)-binding Rossmann-fold domains"/>
    <property type="match status" value="1"/>
</dbReference>
<dbReference type="Pfam" id="PF01370">
    <property type="entry name" value="Epimerase"/>
    <property type="match status" value="1"/>
</dbReference>
<dbReference type="EMBL" id="PYGE01000011">
    <property type="protein sequence ID" value="PSL02054.1"/>
    <property type="molecule type" value="Genomic_DNA"/>
</dbReference>
<evidence type="ECO:0000313" key="3">
    <source>
        <dbReference type="Proteomes" id="UP000243528"/>
    </source>
</evidence>
<dbReference type="PANTHER" id="PTHR43245">
    <property type="entry name" value="BIFUNCTIONAL POLYMYXIN RESISTANCE PROTEIN ARNA"/>
    <property type="match status" value="1"/>
</dbReference>
<protein>
    <submittedName>
        <fullName evidence="2">Nucleoside-diphosphate-sugar epimerase</fullName>
    </submittedName>
</protein>
<dbReference type="InterPro" id="IPR001509">
    <property type="entry name" value="Epimerase_deHydtase"/>
</dbReference>
<evidence type="ECO:0000259" key="1">
    <source>
        <dbReference type="Pfam" id="PF01370"/>
    </source>
</evidence>
<evidence type="ECO:0000313" key="2">
    <source>
        <dbReference type="EMBL" id="PSL02054.1"/>
    </source>
</evidence>
<accession>A0A2P8DXV9</accession>
<reference evidence="2 3" key="1">
    <citation type="submission" date="2018-03" db="EMBL/GenBank/DDBJ databases">
        <title>Genomic Encyclopedia of Archaeal and Bacterial Type Strains, Phase II (KMG-II): from individual species to whole genera.</title>
        <authorList>
            <person name="Goeker M."/>
        </authorList>
    </citation>
    <scope>NUCLEOTIDE SEQUENCE [LARGE SCALE GENOMIC DNA]</scope>
    <source>
        <strain evidence="2 3">DSM 45211</strain>
    </source>
</reference>
<name>A0A2P8DXV9_9ACTN</name>
<proteinExistence type="predicted"/>
<dbReference type="Proteomes" id="UP000243528">
    <property type="component" value="Unassembled WGS sequence"/>
</dbReference>